<protein>
    <submittedName>
        <fullName evidence="6">Sensor histidine kinase</fullName>
    </submittedName>
</protein>
<dbReference type="SUPFAM" id="SSF55874">
    <property type="entry name" value="ATPase domain of HSP90 chaperone/DNA topoisomerase II/histidine kinase"/>
    <property type="match status" value="1"/>
</dbReference>
<dbReference type="InterPro" id="IPR011712">
    <property type="entry name" value="Sig_transdc_His_kin_sub3_dim/P"/>
</dbReference>
<dbReference type="Proteomes" id="UP001217838">
    <property type="component" value="Unassembled WGS sequence"/>
</dbReference>
<dbReference type="InterPro" id="IPR036890">
    <property type="entry name" value="HATPase_C_sf"/>
</dbReference>
<accession>A0ABT5B106</accession>
<organism evidence="6 7">
    <name type="scientific">Nannocystis radixulma</name>
    <dbReference type="NCBI Taxonomy" id="2995305"/>
    <lineage>
        <taxon>Bacteria</taxon>
        <taxon>Pseudomonadati</taxon>
        <taxon>Myxococcota</taxon>
        <taxon>Polyangia</taxon>
        <taxon>Nannocystales</taxon>
        <taxon>Nannocystaceae</taxon>
        <taxon>Nannocystis</taxon>
    </lineage>
</organism>
<keyword evidence="4" id="KW-1133">Transmembrane helix</keyword>
<dbReference type="Pfam" id="PF02518">
    <property type="entry name" value="HATPase_c"/>
    <property type="match status" value="1"/>
</dbReference>
<evidence type="ECO:0000259" key="5">
    <source>
        <dbReference type="SMART" id="SM00387"/>
    </source>
</evidence>
<keyword evidence="3" id="KW-0902">Two-component regulatory system</keyword>
<evidence type="ECO:0000256" key="3">
    <source>
        <dbReference type="ARBA" id="ARBA00023012"/>
    </source>
</evidence>
<evidence type="ECO:0000256" key="1">
    <source>
        <dbReference type="ARBA" id="ARBA00022679"/>
    </source>
</evidence>
<evidence type="ECO:0000256" key="2">
    <source>
        <dbReference type="ARBA" id="ARBA00022777"/>
    </source>
</evidence>
<dbReference type="InterPro" id="IPR050482">
    <property type="entry name" value="Sensor_HK_TwoCompSys"/>
</dbReference>
<evidence type="ECO:0000313" key="6">
    <source>
        <dbReference type="EMBL" id="MDC0667783.1"/>
    </source>
</evidence>
<feature type="transmembrane region" description="Helical" evidence="4">
    <location>
        <begin position="20"/>
        <end position="36"/>
    </location>
</feature>
<dbReference type="Pfam" id="PF07730">
    <property type="entry name" value="HisKA_3"/>
    <property type="match status" value="1"/>
</dbReference>
<keyword evidence="1" id="KW-0808">Transferase</keyword>
<feature type="domain" description="Histidine kinase/HSP90-like ATPase" evidence="5">
    <location>
        <begin position="283"/>
        <end position="370"/>
    </location>
</feature>
<dbReference type="PANTHER" id="PTHR24421">
    <property type="entry name" value="NITRATE/NITRITE SENSOR PROTEIN NARX-RELATED"/>
    <property type="match status" value="1"/>
</dbReference>
<name>A0ABT5B106_9BACT</name>
<feature type="transmembrane region" description="Helical" evidence="4">
    <location>
        <begin position="77"/>
        <end position="100"/>
    </location>
</feature>
<keyword evidence="4" id="KW-0812">Transmembrane</keyword>
<comment type="caution">
    <text evidence="6">The sequence shown here is derived from an EMBL/GenBank/DDBJ whole genome shotgun (WGS) entry which is preliminary data.</text>
</comment>
<dbReference type="Gene3D" id="1.20.5.1930">
    <property type="match status" value="1"/>
</dbReference>
<dbReference type="GO" id="GO:0016301">
    <property type="term" value="F:kinase activity"/>
    <property type="evidence" value="ECO:0007669"/>
    <property type="project" value="UniProtKB-KW"/>
</dbReference>
<feature type="transmembrane region" description="Helical" evidence="4">
    <location>
        <begin position="112"/>
        <end position="130"/>
    </location>
</feature>
<dbReference type="PANTHER" id="PTHR24421:SF63">
    <property type="entry name" value="SENSOR HISTIDINE KINASE DESK"/>
    <property type="match status" value="1"/>
</dbReference>
<keyword evidence="7" id="KW-1185">Reference proteome</keyword>
<dbReference type="RefSeq" id="WP_271996156.1">
    <property type="nucleotide sequence ID" value="NZ_JAQNDN010000002.1"/>
</dbReference>
<dbReference type="CDD" id="cd16917">
    <property type="entry name" value="HATPase_UhpB-NarQ-NarX-like"/>
    <property type="match status" value="1"/>
</dbReference>
<dbReference type="InterPro" id="IPR003594">
    <property type="entry name" value="HATPase_dom"/>
</dbReference>
<dbReference type="Gene3D" id="3.30.565.10">
    <property type="entry name" value="Histidine kinase-like ATPase, C-terminal domain"/>
    <property type="match status" value="1"/>
</dbReference>
<gene>
    <name evidence="6" type="ORF">POL58_08545</name>
</gene>
<dbReference type="EMBL" id="JAQNDN010000002">
    <property type="protein sequence ID" value="MDC0667783.1"/>
    <property type="molecule type" value="Genomic_DNA"/>
</dbReference>
<reference evidence="6 7" key="1">
    <citation type="submission" date="2022-11" db="EMBL/GenBank/DDBJ databases">
        <title>Minimal conservation of predation-associated metabolite biosynthetic gene clusters underscores biosynthetic potential of Myxococcota including descriptions for ten novel species: Archangium lansinium sp. nov., Myxococcus landrumus sp. nov., Nannocystis bai.</title>
        <authorList>
            <person name="Ahearne A."/>
            <person name="Stevens C."/>
            <person name="Dowd S."/>
        </authorList>
    </citation>
    <scope>NUCLEOTIDE SEQUENCE [LARGE SCALE GENOMIC DNA]</scope>
    <source>
        <strain evidence="6 7">NCELM</strain>
    </source>
</reference>
<keyword evidence="4" id="KW-0472">Membrane</keyword>
<feature type="transmembrane region" description="Helical" evidence="4">
    <location>
        <begin position="43"/>
        <end position="65"/>
    </location>
</feature>
<sequence length="374" mass="39832">MRRRGLSLLPDDPDIGWAPYIWLVYIVIVFLVPGLWDPTDDGVVWFASIAATLSFLPLYFAAYWLRGWAKFGCSLAIGGVGLALAPLNTGASVFVVFAAYFAGMAADRIGPAFARIALLGGVVGVGALAVQPSSSFWLPASIGGLVIGLFGVQQVQRARTHATLRLARDEIDALARIAERERIARDLHDLLGHSLSVVALKAELVERLLERDPARAAREIADVRAVAREALAEVRTAVRGYRVGSGAGLEQELAGARRALAAAEVELRCDVGPERVGPHVGAAQEGVLALALREATTNVIRHARAKTCDVAFFADDEEHGLEIRDDGRGPAARPGHGLDGMRKRVESLGGRVAVSGPPGTRIRVSFPAVKEAPP</sequence>
<dbReference type="SMART" id="SM00387">
    <property type="entry name" value="HATPase_c"/>
    <property type="match status" value="1"/>
</dbReference>
<feature type="transmembrane region" description="Helical" evidence="4">
    <location>
        <begin position="136"/>
        <end position="155"/>
    </location>
</feature>
<proteinExistence type="predicted"/>
<evidence type="ECO:0000313" key="7">
    <source>
        <dbReference type="Proteomes" id="UP001217838"/>
    </source>
</evidence>
<keyword evidence="2 6" id="KW-0418">Kinase</keyword>
<evidence type="ECO:0000256" key="4">
    <source>
        <dbReference type="SAM" id="Phobius"/>
    </source>
</evidence>